<feature type="region of interest" description="Disordered" evidence="1">
    <location>
        <begin position="1"/>
        <end position="29"/>
    </location>
</feature>
<dbReference type="OrthoDB" id="195164at2157"/>
<dbReference type="AlphaFoldDB" id="A0A3N6LU39"/>
<protein>
    <submittedName>
        <fullName evidence="2">Uncharacterized protein</fullName>
    </submittedName>
</protein>
<reference evidence="2 3" key="1">
    <citation type="submission" date="2018-10" db="EMBL/GenBank/DDBJ databases">
        <title>Natrarchaeobius chitinivorans gen. nov., sp. nov., and Natrarchaeobius haloalkaliphilus sp. nov., alkaliphilic, chitin-utilizing haloarchaea from hypersaline alkaline lakes.</title>
        <authorList>
            <person name="Sorokin D.Y."/>
            <person name="Elcheninov A.G."/>
            <person name="Kostrikina N.A."/>
            <person name="Bale N.J."/>
            <person name="Sinninghe Damste J.S."/>
            <person name="Khijniak T.V."/>
            <person name="Kublanov I.V."/>
            <person name="Toshchakov S.V."/>
        </authorList>
    </citation>
    <scope>NUCLEOTIDE SEQUENCE [LARGE SCALE GENOMIC DNA]</scope>
    <source>
        <strain evidence="2 3">AArcht7</strain>
    </source>
</reference>
<sequence>MTDTKYSVPDGHWDDDPEPEPELERTRVSDHEIDVIFVTDPGADMGYGREKYTATIRYDDETGEPYVLFAVEHRWKGNYWRDVTDWDWRDVPEPVRRQIAAVLPVDSPDDLDDGVRVIGEGGECRWEKYHKPRMEATSGEEMWAGSSLRDAVRSLESAAEQLAETGTETGDRIEELIDDVRDVHGDLGGEGDES</sequence>
<organism evidence="2 3">
    <name type="scientific">Natrarchaeobius chitinivorans</name>
    <dbReference type="NCBI Taxonomy" id="1679083"/>
    <lineage>
        <taxon>Archaea</taxon>
        <taxon>Methanobacteriati</taxon>
        <taxon>Methanobacteriota</taxon>
        <taxon>Stenosarchaea group</taxon>
        <taxon>Halobacteria</taxon>
        <taxon>Halobacteriales</taxon>
        <taxon>Natrialbaceae</taxon>
        <taxon>Natrarchaeobius</taxon>
    </lineage>
</organism>
<comment type="caution">
    <text evidence="2">The sequence shown here is derived from an EMBL/GenBank/DDBJ whole genome shotgun (WGS) entry which is preliminary data.</text>
</comment>
<evidence type="ECO:0000313" key="3">
    <source>
        <dbReference type="Proteomes" id="UP000281431"/>
    </source>
</evidence>
<gene>
    <name evidence="2" type="ORF">EA472_22520</name>
</gene>
<dbReference type="EMBL" id="REFZ01000069">
    <property type="protein sequence ID" value="RQG93713.1"/>
    <property type="molecule type" value="Genomic_DNA"/>
</dbReference>
<evidence type="ECO:0000256" key="1">
    <source>
        <dbReference type="SAM" id="MobiDB-lite"/>
    </source>
</evidence>
<evidence type="ECO:0000313" key="2">
    <source>
        <dbReference type="EMBL" id="RQG93713.1"/>
    </source>
</evidence>
<keyword evidence="3" id="KW-1185">Reference proteome</keyword>
<dbReference type="Proteomes" id="UP000281431">
    <property type="component" value="Unassembled WGS sequence"/>
</dbReference>
<proteinExistence type="predicted"/>
<accession>A0A3N6LU39</accession>
<name>A0A3N6LU39_NATCH</name>